<dbReference type="Gene3D" id="3.40.50.150">
    <property type="entry name" value="Vaccinia Virus protein VP39"/>
    <property type="match status" value="1"/>
</dbReference>
<dbReference type="InterPro" id="IPR029063">
    <property type="entry name" value="SAM-dependent_MTases_sf"/>
</dbReference>
<sequence length="224" mass="26030">IFVIEVPHFLHLIKYLEYDTIYHEHLSYISVIPLISFLKKFNLEIVDIKQRDIHGGSIRIFISGINNYKVKKSVTKICEMENRAKLNSKKVLINFQKKVIKNRIKLTALLTKLKKDRKKVIILSAPAKGMTLLNYCKIDKDFVEYATEKSSIKQNLYTPGGNIPVYSDDKILKSKPDYALLLAWNFSKEIINNNIQYLKKGGKFIIPIPNIKIISYKKNEKNKN</sequence>
<accession>A0A383DS00</accession>
<evidence type="ECO:0000313" key="2">
    <source>
        <dbReference type="EMBL" id="SVE47292.1"/>
    </source>
</evidence>
<feature type="domain" description="C-methyltransferase" evidence="1">
    <location>
        <begin position="53"/>
        <end position="209"/>
    </location>
</feature>
<evidence type="ECO:0000259" key="1">
    <source>
        <dbReference type="Pfam" id="PF08484"/>
    </source>
</evidence>
<gene>
    <name evidence="2" type="ORF">METZ01_LOCUS500146</name>
</gene>
<feature type="non-terminal residue" evidence="2">
    <location>
        <position position="1"/>
    </location>
</feature>
<name>A0A383DS00_9ZZZZ</name>
<dbReference type="InterPro" id="IPR013691">
    <property type="entry name" value="MeTrfase_14"/>
</dbReference>
<proteinExistence type="predicted"/>
<dbReference type="Pfam" id="PF08484">
    <property type="entry name" value="Methyltransf_14"/>
    <property type="match status" value="1"/>
</dbReference>
<dbReference type="AlphaFoldDB" id="A0A383DS00"/>
<organism evidence="2">
    <name type="scientific">marine metagenome</name>
    <dbReference type="NCBI Taxonomy" id="408172"/>
    <lineage>
        <taxon>unclassified sequences</taxon>
        <taxon>metagenomes</taxon>
        <taxon>ecological metagenomes</taxon>
    </lineage>
</organism>
<dbReference type="EMBL" id="UINC01219702">
    <property type="protein sequence ID" value="SVE47292.1"/>
    <property type="molecule type" value="Genomic_DNA"/>
</dbReference>
<reference evidence="2" key="1">
    <citation type="submission" date="2018-05" db="EMBL/GenBank/DDBJ databases">
        <authorList>
            <person name="Lanie J.A."/>
            <person name="Ng W.-L."/>
            <person name="Kazmierczak K.M."/>
            <person name="Andrzejewski T.M."/>
            <person name="Davidsen T.M."/>
            <person name="Wayne K.J."/>
            <person name="Tettelin H."/>
            <person name="Glass J.I."/>
            <person name="Rusch D."/>
            <person name="Podicherti R."/>
            <person name="Tsui H.-C.T."/>
            <person name="Winkler M.E."/>
        </authorList>
    </citation>
    <scope>NUCLEOTIDE SEQUENCE</scope>
</reference>
<dbReference type="Gene3D" id="6.10.250.3100">
    <property type="match status" value="1"/>
</dbReference>
<protein>
    <recommendedName>
        <fullName evidence="1">C-methyltransferase domain-containing protein</fullName>
    </recommendedName>
</protein>
<dbReference type="Gene3D" id="3.40.50.720">
    <property type="entry name" value="NAD(P)-binding Rossmann-like Domain"/>
    <property type="match status" value="1"/>
</dbReference>